<keyword evidence="5" id="KW-1185">Reference proteome</keyword>
<dbReference type="PANTHER" id="PTHR24559:SF444">
    <property type="entry name" value="REVERSE TRANSCRIPTASE DOMAIN-CONTAINING PROTEIN"/>
    <property type="match status" value="1"/>
</dbReference>
<proteinExistence type="predicted"/>
<dbReference type="SUPFAM" id="SSF56672">
    <property type="entry name" value="DNA/RNA polymerases"/>
    <property type="match status" value="1"/>
</dbReference>
<dbReference type="PROSITE" id="PS50994">
    <property type="entry name" value="INTEGRASE"/>
    <property type="match status" value="1"/>
</dbReference>
<reference evidence="4" key="1">
    <citation type="submission" date="2020-08" db="EMBL/GenBank/DDBJ databases">
        <title>Multicomponent nature underlies the extraordinary mechanical properties of spider dragline silk.</title>
        <authorList>
            <person name="Kono N."/>
            <person name="Nakamura H."/>
            <person name="Mori M."/>
            <person name="Yoshida Y."/>
            <person name="Ohtoshi R."/>
            <person name="Malay A.D."/>
            <person name="Moran D.A.P."/>
            <person name="Tomita M."/>
            <person name="Numata K."/>
            <person name="Arakawa K."/>
        </authorList>
    </citation>
    <scope>NUCLEOTIDE SEQUENCE</scope>
</reference>
<evidence type="ECO:0000313" key="5">
    <source>
        <dbReference type="Proteomes" id="UP000887159"/>
    </source>
</evidence>
<gene>
    <name evidence="4" type="primary">pol</name>
    <name evidence="4" type="ORF">TNCV_1038201</name>
</gene>
<evidence type="ECO:0000256" key="1">
    <source>
        <dbReference type="SAM" id="MobiDB-lite"/>
    </source>
</evidence>
<dbReference type="PROSITE" id="PS50878">
    <property type="entry name" value="RT_POL"/>
    <property type="match status" value="1"/>
</dbReference>
<dbReference type="GO" id="GO:0071897">
    <property type="term" value="P:DNA biosynthetic process"/>
    <property type="evidence" value="ECO:0007669"/>
    <property type="project" value="UniProtKB-ARBA"/>
</dbReference>
<sequence>MTILLSDDIPVSQRSRRLPFVEQKIVVNQIQEWLNANIIKPSCSEYAASIVLFRKKNGEHRLCVDYRNLNRQMIKDKFPLPLTEVLDKLENSKVYTSLDLKNRFFHVPMDPNSTKYTSLVTHEGQYEFLRVPFGLSNSPSVFQRFIYTIFRKLIRDNILIVYMDDLLIPSQNEAKGLNKLRLVLQTAADFALELNLKKYKGSAFTSTKFQNFCQDEPIEHIQITTGVPRGKGQIERMHETIIPVLTKLTIEEFEKWFKHAHRLQRIMNSSTTRSIKFTSKMKSRDENKKQYNKHRKPAYNYKPGDTVAIERTLFGTGLKLQPKYFGPYEVTKVNKHDRYEVQKLDNMKVQIQTLQRGFGWDVFGHPSYSPDLTPSDFPLFLHLKSFLAGKHFNNDKELKENVSNWLKTQAATFYEEGIEKLVPRYDTCLQNFGSYVEREPVDVLAYVTHQEDCRLN</sequence>
<feature type="region of interest" description="Disordered" evidence="1">
    <location>
        <begin position="275"/>
        <end position="297"/>
    </location>
</feature>
<dbReference type="InterPro" id="IPR012337">
    <property type="entry name" value="RNaseH-like_sf"/>
</dbReference>
<dbReference type="InterPro" id="IPR001584">
    <property type="entry name" value="Integrase_cat-core"/>
</dbReference>
<dbReference type="Gene3D" id="3.30.420.10">
    <property type="entry name" value="Ribonuclease H-like superfamily/Ribonuclease H"/>
    <property type="match status" value="2"/>
</dbReference>
<evidence type="ECO:0000313" key="4">
    <source>
        <dbReference type="EMBL" id="GFY23521.1"/>
    </source>
</evidence>
<evidence type="ECO:0000259" key="2">
    <source>
        <dbReference type="PROSITE" id="PS50878"/>
    </source>
</evidence>
<dbReference type="AlphaFoldDB" id="A0A8X7B8P7"/>
<organism evidence="4 5">
    <name type="scientific">Trichonephila clavipes</name>
    <name type="common">Golden silk orbweaver</name>
    <name type="synonym">Nephila clavipes</name>
    <dbReference type="NCBI Taxonomy" id="2585209"/>
    <lineage>
        <taxon>Eukaryota</taxon>
        <taxon>Metazoa</taxon>
        <taxon>Ecdysozoa</taxon>
        <taxon>Arthropoda</taxon>
        <taxon>Chelicerata</taxon>
        <taxon>Arachnida</taxon>
        <taxon>Araneae</taxon>
        <taxon>Araneomorphae</taxon>
        <taxon>Entelegynae</taxon>
        <taxon>Araneoidea</taxon>
        <taxon>Nephilidae</taxon>
        <taxon>Trichonephila</taxon>
    </lineage>
</organism>
<dbReference type="GO" id="GO:0042575">
    <property type="term" value="C:DNA polymerase complex"/>
    <property type="evidence" value="ECO:0007669"/>
    <property type="project" value="UniProtKB-ARBA"/>
</dbReference>
<dbReference type="InterPro" id="IPR043128">
    <property type="entry name" value="Rev_trsase/Diguanyl_cyclase"/>
</dbReference>
<dbReference type="GO" id="GO:0015074">
    <property type="term" value="P:DNA integration"/>
    <property type="evidence" value="ECO:0007669"/>
    <property type="project" value="InterPro"/>
</dbReference>
<dbReference type="Gene3D" id="3.30.70.270">
    <property type="match status" value="1"/>
</dbReference>
<dbReference type="GO" id="GO:0003676">
    <property type="term" value="F:nucleic acid binding"/>
    <property type="evidence" value="ECO:0007669"/>
    <property type="project" value="InterPro"/>
</dbReference>
<dbReference type="CDD" id="cd01647">
    <property type="entry name" value="RT_LTR"/>
    <property type="match status" value="1"/>
</dbReference>
<dbReference type="EMBL" id="BMAU01021364">
    <property type="protein sequence ID" value="GFY23521.1"/>
    <property type="molecule type" value="Genomic_DNA"/>
</dbReference>
<accession>A0A8X7B8P7</accession>
<dbReference type="SUPFAM" id="SSF53098">
    <property type="entry name" value="Ribonuclease H-like"/>
    <property type="match status" value="1"/>
</dbReference>
<dbReference type="Gene3D" id="3.10.10.10">
    <property type="entry name" value="HIV Type 1 Reverse Transcriptase, subunit A, domain 1"/>
    <property type="match status" value="1"/>
</dbReference>
<dbReference type="InterPro" id="IPR000477">
    <property type="entry name" value="RT_dom"/>
</dbReference>
<dbReference type="Pfam" id="PF00078">
    <property type="entry name" value="RVT_1"/>
    <property type="match status" value="1"/>
</dbReference>
<dbReference type="PANTHER" id="PTHR24559">
    <property type="entry name" value="TRANSPOSON TY3-I GAG-POL POLYPROTEIN"/>
    <property type="match status" value="1"/>
</dbReference>
<dbReference type="InterPro" id="IPR043502">
    <property type="entry name" value="DNA/RNA_pol_sf"/>
</dbReference>
<name>A0A8X7B8P7_TRICX</name>
<feature type="domain" description="Integrase catalytic" evidence="3">
    <location>
        <begin position="107"/>
        <end position="288"/>
    </location>
</feature>
<dbReference type="InterPro" id="IPR053134">
    <property type="entry name" value="RNA-dir_DNA_polymerase"/>
</dbReference>
<dbReference type="InterPro" id="IPR036397">
    <property type="entry name" value="RNaseH_sf"/>
</dbReference>
<comment type="caution">
    <text evidence="4">The sequence shown here is derived from an EMBL/GenBank/DDBJ whole genome shotgun (WGS) entry which is preliminary data.</text>
</comment>
<evidence type="ECO:0000259" key="3">
    <source>
        <dbReference type="PROSITE" id="PS50994"/>
    </source>
</evidence>
<protein>
    <submittedName>
        <fullName evidence="4">Retrovirus-related Pol polyprotein from transposon 297</fullName>
    </submittedName>
</protein>
<dbReference type="Proteomes" id="UP000887159">
    <property type="component" value="Unassembled WGS sequence"/>
</dbReference>
<feature type="domain" description="Reverse transcriptase" evidence="2">
    <location>
        <begin position="34"/>
        <end position="225"/>
    </location>
</feature>